<accession>A0A9W8B8Y6</accession>
<dbReference type="EMBL" id="JANBQB010000111">
    <property type="protein sequence ID" value="KAJ1981787.1"/>
    <property type="molecule type" value="Genomic_DNA"/>
</dbReference>
<evidence type="ECO:0000313" key="2">
    <source>
        <dbReference type="Proteomes" id="UP001151582"/>
    </source>
</evidence>
<comment type="caution">
    <text evidence="1">The sequence shown here is derived from an EMBL/GenBank/DDBJ whole genome shotgun (WGS) entry which is preliminary data.</text>
</comment>
<dbReference type="Proteomes" id="UP001151582">
    <property type="component" value="Unassembled WGS sequence"/>
</dbReference>
<reference evidence="1" key="1">
    <citation type="submission" date="2022-07" db="EMBL/GenBank/DDBJ databases">
        <title>Phylogenomic reconstructions and comparative analyses of Kickxellomycotina fungi.</title>
        <authorList>
            <person name="Reynolds N.K."/>
            <person name="Stajich J.E."/>
            <person name="Barry K."/>
            <person name="Grigoriev I.V."/>
            <person name="Crous P."/>
            <person name="Smith M.E."/>
        </authorList>
    </citation>
    <scope>NUCLEOTIDE SEQUENCE</scope>
    <source>
        <strain evidence="1">RSA 567</strain>
    </source>
</reference>
<evidence type="ECO:0000313" key="1">
    <source>
        <dbReference type="EMBL" id="KAJ1981787.1"/>
    </source>
</evidence>
<dbReference type="AlphaFoldDB" id="A0A9W8B8Y6"/>
<dbReference type="OrthoDB" id="5560808at2759"/>
<gene>
    <name evidence="1" type="ORF">H4R34_001935</name>
</gene>
<proteinExistence type="predicted"/>
<organism evidence="1 2">
    <name type="scientific">Dimargaris verticillata</name>
    <dbReference type="NCBI Taxonomy" id="2761393"/>
    <lineage>
        <taxon>Eukaryota</taxon>
        <taxon>Fungi</taxon>
        <taxon>Fungi incertae sedis</taxon>
        <taxon>Zoopagomycota</taxon>
        <taxon>Kickxellomycotina</taxon>
        <taxon>Dimargaritomycetes</taxon>
        <taxon>Dimargaritales</taxon>
        <taxon>Dimargaritaceae</taxon>
        <taxon>Dimargaris</taxon>
    </lineage>
</organism>
<protein>
    <submittedName>
        <fullName evidence="1">Uncharacterized protein</fullName>
    </submittedName>
</protein>
<name>A0A9W8B8Y6_9FUNG</name>
<sequence length="512" mass="54864">MPVFDSRKHPHPAQVGNRLVLTQSTPNPLVWAGSQGTWFPFPLSRCAPALQPLDRGGSTRAFRLHPTVVISYPDVRLAGLRAVHAFSPYATAQGAEHTTETPAATSPTRRRFLPQCLTPSVRAVFGCGNANVELDSAVYTWTGPEWHDDTSRSMDTATDHLSKATPPMFDPCVRVVAADDSKAAANSAFQFPSVNAFTAPPSATGSSTCLTQAAQEDAAAMTASSADSNALARPIQVHVLNVTADWADTEKVSLIQITGMPDAASIPWFTDALVSWLVGADASAPTSPLDPTALTLPNQPHHASSHLPSTRVRRVLVVAAADFKPNRECANRVHQIGSPFDDEPMPVQASKAALGASADTTSDSSAVPPRLDASTTIADLFLNSLCAMLAVQEVCFTGLLYPAKKIPKYITPTVPVQAKDEGAPDSEVAYPGYSTEESSGVAETHLNTRYGEPLAVTADDQQIVAALCSELDSITGLPFDWQRGCQIRLRYLVSDSQRSEREQQIKESMMYL</sequence>
<keyword evidence="2" id="KW-1185">Reference proteome</keyword>